<dbReference type="STRING" id="716816.BST96_01695"/>
<dbReference type="Gene3D" id="3.40.50.1820">
    <property type="entry name" value="alpha/beta hydrolase"/>
    <property type="match status" value="1"/>
</dbReference>
<organism evidence="3 4">
    <name type="scientific">Oceanicoccus sagamiensis</name>
    <dbReference type="NCBI Taxonomy" id="716816"/>
    <lineage>
        <taxon>Bacteria</taxon>
        <taxon>Pseudomonadati</taxon>
        <taxon>Pseudomonadota</taxon>
        <taxon>Gammaproteobacteria</taxon>
        <taxon>Cellvibrionales</taxon>
        <taxon>Spongiibacteraceae</taxon>
        <taxon>Oceanicoccus</taxon>
    </lineage>
</organism>
<dbReference type="OrthoDB" id="9780932at2"/>
<proteinExistence type="predicted"/>
<accession>A0A1X9NBK1</accession>
<protein>
    <recommendedName>
        <fullName evidence="2">Alpha/beta hydrolase fold-5 domain-containing protein</fullName>
    </recommendedName>
</protein>
<dbReference type="InterPro" id="IPR029058">
    <property type="entry name" value="AB_hydrolase_fold"/>
</dbReference>
<evidence type="ECO:0000256" key="1">
    <source>
        <dbReference type="SAM" id="Phobius"/>
    </source>
</evidence>
<dbReference type="SUPFAM" id="SSF53474">
    <property type="entry name" value="alpha/beta-Hydrolases"/>
    <property type="match status" value="1"/>
</dbReference>
<keyword evidence="1" id="KW-0472">Membrane</keyword>
<dbReference type="InterPro" id="IPR029059">
    <property type="entry name" value="AB_hydrolase_5"/>
</dbReference>
<dbReference type="GO" id="GO:0016787">
    <property type="term" value="F:hydrolase activity"/>
    <property type="evidence" value="ECO:0007669"/>
    <property type="project" value="InterPro"/>
</dbReference>
<keyword evidence="1" id="KW-0812">Transmembrane</keyword>
<feature type="transmembrane region" description="Helical" evidence="1">
    <location>
        <begin position="12"/>
        <end position="32"/>
    </location>
</feature>
<dbReference type="Proteomes" id="UP000193450">
    <property type="component" value="Chromosome"/>
</dbReference>
<evidence type="ECO:0000313" key="4">
    <source>
        <dbReference type="Proteomes" id="UP000193450"/>
    </source>
</evidence>
<dbReference type="Pfam" id="PF12695">
    <property type="entry name" value="Abhydrolase_5"/>
    <property type="match status" value="1"/>
</dbReference>
<dbReference type="KEGG" id="osg:BST96_01695"/>
<dbReference type="AlphaFoldDB" id="A0A1X9NBK1"/>
<feature type="domain" description="Alpha/beta hydrolase fold-5" evidence="2">
    <location>
        <begin position="75"/>
        <end position="221"/>
    </location>
</feature>
<reference evidence="3 4" key="1">
    <citation type="submission" date="2016-11" db="EMBL/GenBank/DDBJ databases">
        <title>Trade-off between light-utilization and light-protection in marine flavobacteria.</title>
        <authorList>
            <person name="Kumagai Y."/>
        </authorList>
    </citation>
    <scope>NUCLEOTIDE SEQUENCE [LARGE SCALE GENOMIC DNA]</scope>
    <source>
        <strain evidence="3 4">NBRC 107125</strain>
    </source>
</reference>
<evidence type="ECO:0000313" key="3">
    <source>
        <dbReference type="EMBL" id="ARN72929.1"/>
    </source>
</evidence>
<dbReference type="EMBL" id="CP019343">
    <property type="protein sequence ID" value="ARN72929.1"/>
    <property type="molecule type" value="Genomic_DNA"/>
</dbReference>
<evidence type="ECO:0000259" key="2">
    <source>
        <dbReference type="Pfam" id="PF12695"/>
    </source>
</evidence>
<keyword evidence="1" id="KW-1133">Transmembrane helix</keyword>
<gene>
    <name evidence="3" type="ORF">BST96_01695</name>
</gene>
<sequence>MHIIIKRTLWSLLIAALAMVLVAVSLMVWMGVAKKGIPGPDAVIALAALEDNPAVQADYGELFTLRPTAVAPKAGLIIYPGAHADPRAYVQVMTRIAEAGYLAVATEMPLGYAFLAPDRAEDVYRAYPNIQHWFLAGHSLGGAMAGRYAATHGDKLAGLAFWDAFPPDYNSLADSNVPTIMLYRATLDGEPEEKFKEKQHLFPKATDWVPILGGDHKQFGSGQGGMFKEFGMFIRGMDEQEWEATQWKPMISRDEQQAIIVKAMLAWFEQTLAAQATDQ</sequence>
<keyword evidence="4" id="KW-1185">Reference proteome</keyword>
<dbReference type="RefSeq" id="WP_085757021.1">
    <property type="nucleotide sequence ID" value="NZ_CP019343.1"/>
</dbReference>
<name>A0A1X9NBK1_9GAMM</name>